<dbReference type="RefSeq" id="WP_273232035.1">
    <property type="nucleotide sequence ID" value="NZ_QFOH01000012.1"/>
</dbReference>
<reference evidence="1 2" key="1">
    <citation type="submission" date="2017-08" db="EMBL/GenBank/DDBJ databases">
        <title>Infants hospitalized years apart are colonized by the same room-sourced microbial strains.</title>
        <authorList>
            <person name="Brooks B."/>
            <person name="Olm M.R."/>
            <person name="Firek B.A."/>
            <person name="Baker R."/>
            <person name="Thomas B.C."/>
            <person name="Morowitz M.J."/>
            <person name="Banfield J.F."/>
        </authorList>
    </citation>
    <scope>NUCLEOTIDE SEQUENCE [LARGE SCALE GENOMIC DNA]</scope>
    <source>
        <strain evidence="1">S2_009_000_R2_77</strain>
    </source>
</reference>
<evidence type="ECO:0000313" key="1">
    <source>
        <dbReference type="EMBL" id="PZP23737.1"/>
    </source>
</evidence>
<accession>A0A2W5D311</accession>
<name>A0A2W5D311_9PSED</name>
<evidence type="ECO:0000313" key="2">
    <source>
        <dbReference type="Proteomes" id="UP000249198"/>
    </source>
</evidence>
<sequence>MESPFQMISEVFQADYYVNFSIERLDGSVLLTLSNDDGVTVKRFIGADQWRNREKLERFIMSVQLGLAIENGEASPALLASMAQGAHSTSSQARN</sequence>
<proteinExistence type="predicted"/>
<evidence type="ECO:0008006" key="3">
    <source>
        <dbReference type="Google" id="ProtNLM"/>
    </source>
</evidence>
<dbReference type="EMBL" id="QFOH01000012">
    <property type="protein sequence ID" value="PZP23737.1"/>
    <property type="molecule type" value="Genomic_DNA"/>
</dbReference>
<dbReference type="Pfam" id="PF12021">
    <property type="entry name" value="DUF3509"/>
    <property type="match status" value="1"/>
</dbReference>
<dbReference type="AlphaFoldDB" id="A0A2W5D311"/>
<protein>
    <recommendedName>
        <fullName evidence="3">DUF3509 domain-containing protein</fullName>
    </recommendedName>
</protein>
<dbReference type="InterPro" id="IPR021898">
    <property type="entry name" value="DUF3509"/>
</dbReference>
<dbReference type="Proteomes" id="UP000249198">
    <property type="component" value="Unassembled WGS sequence"/>
</dbReference>
<organism evidence="1 2">
    <name type="scientific">Pseudomonas kuykendallii</name>
    <dbReference type="NCBI Taxonomy" id="1007099"/>
    <lineage>
        <taxon>Bacteria</taxon>
        <taxon>Pseudomonadati</taxon>
        <taxon>Pseudomonadota</taxon>
        <taxon>Gammaproteobacteria</taxon>
        <taxon>Pseudomonadales</taxon>
        <taxon>Pseudomonadaceae</taxon>
        <taxon>Pseudomonas</taxon>
    </lineage>
</organism>
<comment type="caution">
    <text evidence="1">The sequence shown here is derived from an EMBL/GenBank/DDBJ whole genome shotgun (WGS) entry which is preliminary data.</text>
</comment>
<gene>
    <name evidence="1" type="ORF">DI599_11045</name>
</gene>